<name>A0A9D2AY18_9SPHI</name>
<dbReference type="InterPro" id="IPR014710">
    <property type="entry name" value="RmlC-like_jellyroll"/>
</dbReference>
<dbReference type="Proteomes" id="UP000824156">
    <property type="component" value="Unassembled WGS sequence"/>
</dbReference>
<evidence type="ECO:0000313" key="2">
    <source>
        <dbReference type="Proteomes" id="UP000824156"/>
    </source>
</evidence>
<proteinExistence type="predicted"/>
<dbReference type="InterPro" id="IPR018490">
    <property type="entry name" value="cNMP-bd_dom_sf"/>
</dbReference>
<dbReference type="SUPFAM" id="SSF51206">
    <property type="entry name" value="cAMP-binding domain-like"/>
    <property type="match status" value="1"/>
</dbReference>
<accession>A0A9D2AY18</accession>
<comment type="caution">
    <text evidence="1">The sequence shown here is derived from an EMBL/GenBank/DDBJ whole genome shotgun (WGS) entry which is preliminary data.</text>
</comment>
<organism evidence="1 2">
    <name type="scientific">Candidatus Sphingobacterium stercoripullorum</name>
    <dbReference type="NCBI Taxonomy" id="2838759"/>
    <lineage>
        <taxon>Bacteria</taxon>
        <taxon>Pseudomonadati</taxon>
        <taxon>Bacteroidota</taxon>
        <taxon>Sphingobacteriia</taxon>
        <taxon>Sphingobacteriales</taxon>
        <taxon>Sphingobacteriaceae</taxon>
        <taxon>Sphingobacterium</taxon>
    </lineage>
</organism>
<reference evidence="1" key="2">
    <citation type="submission" date="2021-04" db="EMBL/GenBank/DDBJ databases">
        <authorList>
            <person name="Gilroy R."/>
        </authorList>
    </citation>
    <scope>NUCLEOTIDE SEQUENCE</scope>
    <source>
        <strain evidence="1">1719</strain>
    </source>
</reference>
<evidence type="ECO:0000313" key="1">
    <source>
        <dbReference type="EMBL" id="HIX54412.1"/>
    </source>
</evidence>
<dbReference type="CDD" id="cd00038">
    <property type="entry name" value="CAP_ED"/>
    <property type="match status" value="1"/>
</dbReference>
<dbReference type="EMBL" id="DXEZ01000146">
    <property type="protein sequence ID" value="HIX54412.1"/>
    <property type="molecule type" value="Genomic_DNA"/>
</dbReference>
<dbReference type="Gene3D" id="2.60.120.10">
    <property type="entry name" value="Jelly Rolls"/>
    <property type="match status" value="1"/>
</dbReference>
<dbReference type="InterPro" id="IPR000595">
    <property type="entry name" value="cNMP-bd_dom"/>
</dbReference>
<sequence length="192" mass="22640">MEQLINAVKENFGILSGEEMEFLTSFFQKEVINKNDYFTRENGYCKKLSFQESGILRIYKHTDKGTVTQWLSTPSNFMTEINSFFFDQPSRWSIQALSDVTLFTLHLSDYRILCKELPKWNAIEKNFIASCFRDLEDRVFSHLYMTAKERYDSYFKHYPGLFNQVPLQYIASVIGMSPETLSRIRKQNLLNS</sequence>
<reference evidence="1" key="1">
    <citation type="journal article" date="2021" name="PeerJ">
        <title>Extensive microbial diversity within the chicken gut microbiome revealed by metagenomics and culture.</title>
        <authorList>
            <person name="Gilroy R."/>
            <person name="Ravi A."/>
            <person name="Getino M."/>
            <person name="Pursley I."/>
            <person name="Horton D.L."/>
            <person name="Alikhan N.F."/>
            <person name="Baker D."/>
            <person name="Gharbi K."/>
            <person name="Hall N."/>
            <person name="Watson M."/>
            <person name="Adriaenssens E.M."/>
            <person name="Foster-Nyarko E."/>
            <person name="Jarju S."/>
            <person name="Secka A."/>
            <person name="Antonio M."/>
            <person name="Oren A."/>
            <person name="Chaudhuri R.R."/>
            <person name="La Ragione R."/>
            <person name="Hildebrand F."/>
            <person name="Pallen M.J."/>
        </authorList>
    </citation>
    <scope>NUCLEOTIDE SEQUENCE</scope>
    <source>
        <strain evidence="1">1719</strain>
    </source>
</reference>
<protein>
    <submittedName>
        <fullName evidence="1">Crp/Fnr family transcriptional regulator</fullName>
    </submittedName>
</protein>
<dbReference type="AlphaFoldDB" id="A0A9D2AY18"/>
<gene>
    <name evidence="1" type="ORF">H9853_05250</name>
</gene>